<reference evidence="1" key="1">
    <citation type="submission" date="2019-05" db="EMBL/GenBank/DDBJ databases">
        <title>Metatranscriptomic reconstruction reveals RNA viruses with the potential to shape carbon cycling in soil.</title>
        <authorList>
            <person name="Starr E.P."/>
            <person name="Nuccio E."/>
            <person name="Pett-Ridge J."/>
            <person name="Banfield J.F."/>
            <person name="Firestone M.K."/>
        </authorList>
    </citation>
    <scope>NUCLEOTIDE SEQUENCE</scope>
    <source>
        <strain evidence="1">H2_Bulk_35_scaffold_400</strain>
    </source>
</reference>
<protein>
    <submittedName>
        <fullName evidence="1">Uncharacterized protein</fullName>
    </submittedName>
</protein>
<dbReference type="EMBL" id="MN035419">
    <property type="protein sequence ID" value="QDH90301.1"/>
    <property type="molecule type" value="Genomic_RNA"/>
</dbReference>
<organism evidence="1">
    <name type="scientific">Leviviridae sp</name>
    <dbReference type="NCBI Taxonomy" id="2027243"/>
    <lineage>
        <taxon>Viruses</taxon>
        <taxon>Riboviria</taxon>
        <taxon>Orthornavirae</taxon>
        <taxon>Lenarviricota</taxon>
        <taxon>Leviviricetes</taxon>
        <taxon>Norzivirales</taxon>
        <taxon>Fiersviridae</taxon>
    </lineage>
</organism>
<proteinExistence type="predicted"/>
<gene>
    <name evidence="1" type="ORF">H2Bulk35400_000001</name>
</gene>
<sequence>MTRTRTSSFAWPGGGKQYHKISGAYVLNSTQAAFSPYMRSICQDSTGKGTDHTLNISHVDLSGIQPLNGSNVSGVHEVGFINWMPSFNTAAPNPIIPSGLPSASVIATATLARSNPSRPAVSVPNFLYELKDLPGMIHEIGRLKLLRELGNKAKPHVAFDHAARGDTAKAAANAYLSYRMGWAPLISDLQKMIQFQDKINNRIKDLDVLFNQNGGLHRSVGKEILPGTNSKYPGGRSGSWTETLTSSGTVTIDSATSATIQVHRDLITTRKMWGTVRWTNPFSLWPRLNRALLQAKARDLVFGYNVTPKMIWDAVPWSWMIDWFGNFGDYLDSTNNMLALVPSIPNVMLWERTTDSWTRIDPNSWVSGGSGTRVVETKLRSLTPASLSAGLPIFSADHFATLGALALQRMR</sequence>
<evidence type="ECO:0000313" key="1">
    <source>
        <dbReference type="EMBL" id="QDH90301.1"/>
    </source>
</evidence>
<accession>A0A514D9L3</accession>
<name>A0A514D9L3_9VIRU</name>